<dbReference type="InterPro" id="IPR050769">
    <property type="entry name" value="NAT_camello-type"/>
</dbReference>
<keyword evidence="1 3" id="KW-0808">Transferase</keyword>
<dbReference type="InterPro" id="IPR016181">
    <property type="entry name" value="Acyl_CoA_acyltransferase"/>
</dbReference>
<dbReference type="CDD" id="cd04301">
    <property type="entry name" value="NAT_SF"/>
    <property type="match status" value="1"/>
</dbReference>
<feature type="domain" description="N-acetyltransferase" evidence="2">
    <location>
        <begin position="1"/>
        <end position="157"/>
    </location>
</feature>
<dbReference type="Proteomes" id="UP001596086">
    <property type="component" value="Unassembled WGS sequence"/>
</dbReference>
<proteinExistence type="predicted"/>
<evidence type="ECO:0000313" key="4">
    <source>
        <dbReference type="Proteomes" id="UP001596086"/>
    </source>
</evidence>
<protein>
    <submittedName>
        <fullName evidence="3">GNAT family N-acetyltransferase</fullName>
        <ecNumber evidence="3">2.3.-.-</ecNumber>
    </submittedName>
</protein>
<dbReference type="SUPFAM" id="SSF55729">
    <property type="entry name" value="Acyl-CoA N-acyltransferases (Nat)"/>
    <property type="match status" value="1"/>
</dbReference>
<comment type="caution">
    <text evidence="3">The sequence shown here is derived from an EMBL/GenBank/DDBJ whole genome shotgun (WGS) entry which is preliminary data.</text>
</comment>
<accession>A0ABW0S0E1</accession>
<organism evidence="3 4">
    <name type="scientific">Massilia aerilata</name>
    <dbReference type="NCBI Taxonomy" id="453817"/>
    <lineage>
        <taxon>Bacteria</taxon>
        <taxon>Pseudomonadati</taxon>
        <taxon>Pseudomonadota</taxon>
        <taxon>Betaproteobacteria</taxon>
        <taxon>Burkholderiales</taxon>
        <taxon>Oxalobacteraceae</taxon>
        <taxon>Telluria group</taxon>
        <taxon>Massilia</taxon>
    </lineage>
</organism>
<gene>
    <name evidence="3" type="ORF">ACFPO9_17850</name>
</gene>
<evidence type="ECO:0000259" key="2">
    <source>
        <dbReference type="PROSITE" id="PS51186"/>
    </source>
</evidence>
<evidence type="ECO:0000256" key="1">
    <source>
        <dbReference type="ARBA" id="ARBA00022679"/>
    </source>
</evidence>
<evidence type="ECO:0000313" key="3">
    <source>
        <dbReference type="EMBL" id="MFC5550383.1"/>
    </source>
</evidence>
<dbReference type="Gene3D" id="3.40.630.30">
    <property type="match status" value="1"/>
</dbReference>
<dbReference type="GO" id="GO:0016746">
    <property type="term" value="F:acyltransferase activity"/>
    <property type="evidence" value="ECO:0007669"/>
    <property type="project" value="UniProtKB-KW"/>
</dbReference>
<keyword evidence="4" id="KW-1185">Reference proteome</keyword>
<dbReference type="PANTHER" id="PTHR13947">
    <property type="entry name" value="GNAT FAMILY N-ACETYLTRANSFERASE"/>
    <property type="match status" value="1"/>
</dbReference>
<keyword evidence="3" id="KW-0012">Acyltransferase</keyword>
<reference evidence="4" key="1">
    <citation type="journal article" date="2019" name="Int. J. Syst. Evol. Microbiol.">
        <title>The Global Catalogue of Microorganisms (GCM) 10K type strain sequencing project: providing services to taxonomists for standard genome sequencing and annotation.</title>
        <authorList>
            <consortium name="The Broad Institute Genomics Platform"/>
            <consortium name="The Broad Institute Genome Sequencing Center for Infectious Disease"/>
            <person name="Wu L."/>
            <person name="Ma J."/>
        </authorList>
    </citation>
    <scope>NUCLEOTIDE SEQUENCE [LARGE SCALE GENOMIC DNA]</scope>
    <source>
        <strain evidence="4">CGMCC 4.5798</strain>
    </source>
</reference>
<dbReference type="EC" id="2.3.-.-" evidence="3"/>
<dbReference type="PANTHER" id="PTHR13947:SF37">
    <property type="entry name" value="LD18367P"/>
    <property type="match status" value="1"/>
</dbReference>
<dbReference type="PROSITE" id="PS51186">
    <property type="entry name" value="GNAT"/>
    <property type="match status" value="1"/>
</dbReference>
<dbReference type="RefSeq" id="WP_379772894.1">
    <property type="nucleotide sequence ID" value="NZ_JBHSMZ010000015.1"/>
</dbReference>
<name>A0ABW0S0E1_9BURK</name>
<sequence length="170" mass="18105">MRVRACVEADREAVNAVARAAFAQYSRDYDDWPSFIEGIGRMAELAANADLLVAERDGAIAGAVAHLGPGRPRADFFPGEWSVIRMLVVDPARRGQGAGRALVAGCLRLAKEAGAPFVGLHTSPVMASALRMYEAIGFVRDRDLAPIRGVPYGRYVLAAADISPAIVLLA</sequence>
<dbReference type="InterPro" id="IPR000182">
    <property type="entry name" value="GNAT_dom"/>
</dbReference>
<dbReference type="Pfam" id="PF00583">
    <property type="entry name" value="Acetyltransf_1"/>
    <property type="match status" value="1"/>
</dbReference>
<dbReference type="EMBL" id="JBHSMZ010000015">
    <property type="protein sequence ID" value="MFC5550383.1"/>
    <property type="molecule type" value="Genomic_DNA"/>
</dbReference>